<evidence type="ECO:0000256" key="2">
    <source>
        <dbReference type="ARBA" id="ARBA00011028"/>
    </source>
</evidence>
<evidence type="ECO:0000256" key="8">
    <source>
        <dbReference type="ARBA" id="ARBA00022833"/>
    </source>
</evidence>
<evidence type="ECO:0000256" key="11">
    <source>
        <dbReference type="ARBA" id="ARBA00023157"/>
    </source>
</evidence>
<evidence type="ECO:0000256" key="5">
    <source>
        <dbReference type="ARBA" id="ARBA00022723"/>
    </source>
</evidence>
<dbReference type="CDD" id="cd01019">
    <property type="entry name" value="ZnuA"/>
    <property type="match status" value="1"/>
</dbReference>
<dbReference type="GO" id="GO:0006829">
    <property type="term" value="P:zinc ion transport"/>
    <property type="evidence" value="ECO:0007669"/>
    <property type="project" value="UniProtKB-KW"/>
</dbReference>
<keyword evidence="4" id="KW-0813">Transport</keyword>
<dbReference type="SUPFAM" id="SSF53807">
    <property type="entry name" value="Helical backbone' metal receptor"/>
    <property type="match status" value="1"/>
</dbReference>
<proteinExistence type="inferred from homology"/>
<dbReference type="PANTHER" id="PTHR42953:SF3">
    <property type="entry name" value="HIGH-AFFINITY ZINC UPTAKE SYSTEM PROTEIN ZNUA"/>
    <property type="match status" value="1"/>
</dbReference>
<comment type="caution">
    <text evidence="14">The sequence shown here is derived from an EMBL/GenBank/DDBJ whole genome shotgun (WGS) entry which is preliminary data.</text>
</comment>
<dbReference type="AlphaFoldDB" id="A0A3D9H8J5"/>
<protein>
    <recommendedName>
        <fullName evidence="3">High-affinity zinc uptake system protein ZnuA</fullName>
    </recommendedName>
</protein>
<feature type="region of interest" description="Disordered" evidence="12">
    <location>
        <begin position="128"/>
        <end position="209"/>
    </location>
</feature>
<evidence type="ECO:0000313" key="15">
    <source>
        <dbReference type="Proteomes" id="UP000256845"/>
    </source>
</evidence>
<dbReference type="EMBL" id="QRDW01000011">
    <property type="protein sequence ID" value="RED45812.1"/>
    <property type="molecule type" value="Genomic_DNA"/>
</dbReference>
<keyword evidence="11" id="KW-1015">Disulfide bond</keyword>
<dbReference type="PANTHER" id="PTHR42953">
    <property type="entry name" value="HIGH-AFFINITY ZINC UPTAKE SYSTEM PROTEIN ZNUA-RELATED"/>
    <property type="match status" value="1"/>
</dbReference>
<evidence type="ECO:0000256" key="4">
    <source>
        <dbReference type="ARBA" id="ARBA00022448"/>
    </source>
</evidence>
<comment type="similarity">
    <text evidence="2">Belongs to the bacterial solute-binding protein 9 family.</text>
</comment>
<evidence type="ECO:0000256" key="12">
    <source>
        <dbReference type="SAM" id="MobiDB-lite"/>
    </source>
</evidence>
<organism evidence="14 15">
    <name type="scientific">Aestuariispira insulae</name>
    <dbReference type="NCBI Taxonomy" id="1461337"/>
    <lineage>
        <taxon>Bacteria</taxon>
        <taxon>Pseudomonadati</taxon>
        <taxon>Pseudomonadota</taxon>
        <taxon>Alphaproteobacteria</taxon>
        <taxon>Rhodospirillales</taxon>
        <taxon>Kiloniellaceae</taxon>
        <taxon>Aestuariispira</taxon>
    </lineage>
</organism>
<evidence type="ECO:0000256" key="13">
    <source>
        <dbReference type="SAM" id="SignalP"/>
    </source>
</evidence>
<evidence type="ECO:0000313" key="14">
    <source>
        <dbReference type="EMBL" id="RED45812.1"/>
    </source>
</evidence>
<keyword evidence="15" id="KW-1185">Reference proteome</keyword>
<dbReference type="InterPro" id="IPR006127">
    <property type="entry name" value="ZnuA-like"/>
</dbReference>
<evidence type="ECO:0000256" key="1">
    <source>
        <dbReference type="ARBA" id="ARBA00004418"/>
    </source>
</evidence>
<keyword evidence="9" id="KW-0864">Zinc transport</keyword>
<dbReference type="GO" id="GO:0042597">
    <property type="term" value="C:periplasmic space"/>
    <property type="evidence" value="ECO:0007669"/>
    <property type="project" value="UniProtKB-SubCell"/>
</dbReference>
<keyword evidence="10" id="KW-0406">Ion transport</keyword>
<keyword evidence="5" id="KW-0479">Metal-binding</keyword>
<dbReference type="Pfam" id="PF01297">
    <property type="entry name" value="ZnuA"/>
    <property type="match status" value="1"/>
</dbReference>
<name>A0A3D9H8J5_9PROT</name>
<dbReference type="OrthoDB" id="7346865at2"/>
<dbReference type="InterPro" id="IPR035520">
    <property type="entry name" value="ZnuA"/>
</dbReference>
<keyword evidence="7" id="KW-0574">Periplasm</keyword>
<dbReference type="GO" id="GO:0046872">
    <property type="term" value="F:metal ion binding"/>
    <property type="evidence" value="ECO:0007669"/>
    <property type="project" value="UniProtKB-KW"/>
</dbReference>
<gene>
    <name evidence="14" type="ORF">DFP90_11159</name>
</gene>
<dbReference type="Gene3D" id="3.40.50.1980">
    <property type="entry name" value="Nitrogenase molybdenum iron protein domain"/>
    <property type="match status" value="3"/>
</dbReference>
<dbReference type="Proteomes" id="UP000256845">
    <property type="component" value="Unassembled WGS sequence"/>
</dbReference>
<dbReference type="RefSeq" id="WP_115938389.1">
    <property type="nucleotide sequence ID" value="NZ_QRDW01000011.1"/>
</dbReference>
<keyword evidence="8" id="KW-0862">Zinc</keyword>
<evidence type="ECO:0000256" key="7">
    <source>
        <dbReference type="ARBA" id="ARBA00022764"/>
    </source>
</evidence>
<accession>A0A3D9H8J5</accession>
<sequence>MNPFRSLLITATSLALTATTAYAEPKVITSIKPVHSLVAAVMDGVGEPELIIEGASSPHTYSLKPSQAASLQEAEIIFWVGPQLEAFLEKPINSIAGNAKSVALIESHGLIKLPFREGGAFEAHNHDDHAHEQHEEHEHDKHAHEKHEEHGHDEHAHEKHEEHEEHAHEKHEEHEHNDHAHEKHEEHEHDEHAHEKHEEHEHDDHGHGEFDAHLWLDPVNAKAFLHEIEEVLVATDPGNAARYEANAKQMSEKLDQLIHDATHMLEPVRTQEFVVFHDAYQYFEKRFGLNATGSITVNPDVRPGAERIREIQKQVKSLKAGCVFSEPQFDPKLVSVILEGTNAKTGALDPLGASIQPGADMYLQLIEKMAASMKACLSPSS</sequence>
<evidence type="ECO:0000256" key="3">
    <source>
        <dbReference type="ARBA" id="ARBA00015915"/>
    </source>
</evidence>
<dbReference type="InterPro" id="IPR050492">
    <property type="entry name" value="Bact_metal-bind_prot9"/>
</dbReference>
<reference evidence="14 15" key="1">
    <citation type="submission" date="2018-07" db="EMBL/GenBank/DDBJ databases">
        <title>Genomic Encyclopedia of Type Strains, Phase III (KMG-III): the genomes of soil and plant-associated and newly described type strains.</title>
        <authorList>
            <person name="Whitman W."/>
        </authorList>
    </citation>
    <scope>NUCLEOTIDE SEQUENCE [LARGE SCALE GENOMIC DNA]</scope>
    <source>
        <strain evidence="14 15">CECT 8488</strain>
    </source>
</reference>
<keyword evidence="6 13" id="KW-0732">Signal</keyword>
<comment type="subcellular location">
    <subcellularLocation>
        <location evidence="1">Periplasm</location>
    </subcellularLocation>
</comment>
<evidence type="ECO:0000256" key="6">
    <source>
        <dbReference type="ARBA" id="ARBA00022729"/>
    </source>
</evidence>
<feature type="chain" id="PRO_5017550264" description="High-affinity zinc uptake system protein ZnuA" evidence="13">
    <location>
        <begin position="24"/>
        <end position="381"/>
    </location>
</feature>
<evidence type="ECO:0000256" key="10">
    <source>
        <dbReference type="ARBA" id="ARBA00023065"/>
    </source>
</evidence>
<feature type="signal peptide" evidence="13">
    <location>
        <begin position="1"/>
        <end position="23"/>
    </location>
</feature>
<evidence type="ECO:0000256" key="9">
    <source>
        <dbReference type="ARBA" id="ARBA00022906"/>
    </source>
</evidence>